<dbReference type="Gene3D" id="1.20.144.10">
    <property type="entry name" value="Phosphatidic acid phosphatase type 2/haloperoxidase"/>
    <property type="match status" value="1"/>
</dbReference>
<feature type="domain" description="Phosphatidic acid phosphatase type 2/haloperoxidase" evidence="10">
    <location>
        <begin position="130"/>
        <end position="248"/>
    </location>
</feature>
<dbReference type="AlphaFoldDB" id="A0AAV5GLF9"/>
<proteinExistence type="inferred from homology"/>
<evidence type="ECO:0000256" key="3">
    <source>
        <dbReference type="ARBA" id="ARBA00022801"/>
    </source>
</evidence>
<evidence type="ECO:0000313" key="12">
    <source>
        <dbReference type="Proteomes" id="UP001342314"/>
    </source>
</evidence>
<evidence type="ECO:0000256" key="5">
    <source>
        <dbReference type="ARBA" id="ARBA00022989"/>
    </source>
</evidence>
<evidence type="ECO:0000256" key="2">
    <source>
        <dbReference type="ARBA" id="ARBA00022692"/>
    </source>
</evidence>
<evidence type="ECO:0000256" key="7">
    <source>
        <dbReference type="ARBA" id="ARBA00038324"/>
    </source>
</evidence>
<dbReference type="PANTHER" id="PTHR14969">
    <property type="entry name" value="SPHINGOSINE-1-PHOSPHATE PHOSPHOHYDROLASE"/>
    <property type="match status" value="1"/>
</dbReference>
<dbReference type="EMBL" id="BQKY01000008">
    <property type="protein sequence ID" value="GJN91038.1"/>
    <property type="molecule type" value="Genomic_DNA"/>
</dbReference>
<dbReference type="InterPro" id="IPR000326">
    <property type="entry name" value="PAP2/HPO"/>
</dbReference>
<keyword evidence="3" id="KW-0378">Hydrolase</keyword>
<evidence type="ECO:0000259" key="10">
    <source>
        <dbReference type="SMART" id="SM00014"/>
    </source>
</evidence>
<evidence type="ECO:0000256" key="9">
    <source>
        <dbReference type="SAM" id="Phobius"/>
    </source>
</evidence>
<name>A0AAV5GLF9_9BASI</name>
<accession>A0AAV5GLF9</accession>
<keyword evidence="4" id="KW-0256">Endoplasmic reticulum</keyword>
<feature type="transmembrane region" description="Helical" evidence="9">
    <location>
        <begin position="398"/>
        <end position="416"/>
    </location>
</feature>
<comment type="subcellular location">
    <subcellularLocation>
        <location evidence="1">Endoplasmic reticulum membrane</location>
        <topology evidence="1">Multi-pass membrane protein</topology>
    </subcellularLocation>
</comment>
<dbReference type="InterPro" id="IPR036938">
    <property type="entry name" value="PAP2/HPO_sf"/>
</dbReference>
<keyword evidence="5 9" id="KW-1133">Transmembrane helix</keyword>
<comment type="similarity">
    <text evidence="7">Belongs to the type 2 lipid phosphate phosphatase family.</text>
</comment>
<keyword evidence="6 9" id="KW-0472">Membrane</keyword>
<evidence type="ECO:0000256" key="1">
    <source>
        <dbReference type="ARBA" id="ARBA00004477"/>
    </source>
</evidence>
<evidence type="ECO:0000256" key="8">
    <source>
        <dbReference type="SAM" id="MobiDB-lite"/>
    </source>
</evidence>
<sequence>MASSPHPALPRPQLPLSKSSAPSNVAADVLKGDKDATQLAQASLEPPVLAVGRRDEAFYEACMPAWRFSIRQKLVASLDNEMSMLQEIQRQWRTPFRDEYFVKTSLLGTHTFFMVFLPLWYWFGYPNVGKGLLYVLAAGGYFTSVLKDACSVPRPYSPPVVRLSVGSHALEYGFPSTHSSNACSMALFFGELVFSRADAGWLGNAAAVVGLVLFAWSVTFGRLYTGMHSLMDVVVGSTIGVLVWLAYYLLCDTFDAATMGSGWTGTITSTVALLLLVTFHPEPAEECPCFEDAVAFLSVVGGVIVGQAWAPDPFSTHTYGYRWRDAAEVAMWSGAVLFKLVTGISAILVWRIIAKEACHLVLPPLFRFFSPLIELPRRHYLRATEYEAYPPNEHLNPVVVYMGIGWIASVGLPWVFTRAGVSV</sequence>
<feature type="transmembrane region" description="Helical" evidence="9">
    <location>
        <begin position="199"/>
        <end position="218"/>
    </location>
</feature>
<protein>
    <recommendedName>
        <fullName evidence="10">Phosphatidic acid phosphatase type 2/haloperoxidase domain-containing protein</fullName>
    </recommendedName>
</protein>
<keyword evidence="12" id="KW-1185">Reference proteome</keyword>
<evidence type="ECO:0000256" key="4">
    <source>
        <dbReference type="ARBA" id="ARBA00022824"/>
    </source>
</evidence>
<comment type="caution">
    <text evidence="11">The sequence shown here is derived from an EMBL/GenBank/DDBJ whole genome shotgun (WGS) entry which is preliminary data.</text>
</comment>
<dbReference type="PANTHER" id="PTHR14969:SF28">
    <property type="entry name" value="DIHYDROSPHINGOSINE 1-PHOSPHATE PHOSPHATASE LCB3-RELATED"/>
    <property type="match status" value="1"/>
</dbReference>
<gene>
    <name evidence="11" type="ORF">Rhopal_004053-T1</name>
</gene>
<feature type="region of interest" description="Disordered" evidence="8">
    <location>
        <begin position="1"/>
        <end position="22"/>
    </location>
</feature>
<evidence type="ECO:0000313" key="11">
    <source>
        <dbReference type="EMBL" id="GJN91038.1"/>
    </source>
</evidence>
<dbReference type="CDD" id="cd03388">
    <property type="entry name" value="PAP2_SPPase1"/>
    <property type="match status" value="1"/>
</dbReference>
<feature type="transmembrane region" description="Helical" evidence="9">
    <location>
        <begin position="100"/>
        <end position="123"/>
    </location>
</feature>
<feature type="transmembrane region" description="Helical" evidence="9">
    <location>
        <begin position="330"/>
        <end position="350"/>
    </location>
</feature>
<feature type="transmembrane region" description="Helical" evidence="9">
    <location>
        <begin position="293"/>
        <end position="310"/>
    </location>
</feature>
<dbReference type="GO" id="GO:0042392">
    <property type="term" value="F:sphingosine-1-phosphate phosphatase activity"/>
    <property type="evidence" value="ECO:0007669"/>
    <property type="project" value="TreeGrafter"/>
</dbReference>
<dbReference type="SUPFAM" id="SSF48317">
    <property type="entry name" value="Acid phosphatase/Vanadium-dependent haloperoxidase"/>
    <property type="match status" value="1"/>
</dbReference>
<dbReference type="Pfam" id="PF01569">
    <property type="entry name" value="PAP2"/>
    <property type="match status" value="1"/>
</dbReference>
<reference evidence="11 12" key="1">
    <citation type="submission" date="2021-12" db="EMBL/GenBank/DDBJ databases">
        <title>High titer production of polyol ester of fatty acids by Rhodotorula paludigena BS15 towards product separation-free biomass refinery.</title>
        <authorList>
            <person name="Mano J."/>
            <person name="Ono H."/>
            <person name="Tanaka T."/>
            <person name="Naito K."/>
            <person name="Sushida H."/>
            <person name="Ike M."/>
            <person name="Tokuyasu K."/>
            <person name="Kitaoka M."/>
        </authorList>
    </citation>
    <scope>NUCLEOTIDE SEQUENCE [LARGE SCALE GENOMIC DNA]</scope>
    <source>
        <strain evidence="11 12">BS15</strain>
    </source>
</reference>
<dbReference type="GO" id="GO:0005789">
    <property type="term" value="C:endoplasmic reticulum membrane"/>
    <property type="evidence" value="ECO:0007669"/>
    <property type="project" value="UniProtKB-SubCell"/>
</dbReference>
<organism evidence="11 12">
    <name type="scientific">Rhodotorula paludigena</name>
    <dbReference type="NCBI Taxonomy" id="86838"/>
    <lineage>
        <taxon>Eukaryota</taxon>
        <taxon>Fungi</taxon>
        <taxon>Dikarya</taxon>
        <taxon>Basidiomycota</taxon>
        <taxon>Pucciniomycotina</taxon>
        <taxon>Microbotryomycetes</taxon>
        <taxon>Sporidiobolales</taxon>
        <taxon>Sporidiobolaceae</taxon>
        <taxon>Rhodotorula</taxon>
    </lineage>
</organism>
<evidence type="ECO:0000256" key="6">
    <source>
        <dbReference type="ARBA" id="ARBA00023136"/>
    </source>
</evidence>
<keyword evidence="2 9" id="KW-0812">Transmembrane</keyword>
<feature type="transmembrane region" description="Helical" evidence="9">
    <location>
        <begin position="262"/>
        <end position="281"/>
    </location>
</feature>
<dbReference type="SMART" id="SM00014">
    <property type="entry name" value="acidPPc"/>
    <property type="match status" value="1"/>
</dbReference>
<dbReference type="Proteomes" id="UP001342314">
    <property type="component" value="Unassembled WGS sequence"/>
</dbReference>
<feature type="transmembrane region" description="Helical" evidence="9">
    <location>
        <begin position="230"/>
        <end position="250"/>
    </location>
</feature>